<keyword evidence="3" id="KW-0238">DNA-binding</keyword>
<dbReference type="Pfam" id="PF00126">
    <property type="entry name" value="HTH_1"/>
    <property type="match status" value="1"/>
</dbReference>
<accession>A0A318KCI1</accession>
<dbReference type="RefSeq" id="WP_110392131.1">
    <property type="nucleotide sequence ID" value="NZ_QJKI01000034.1"/>
</dbReference>
<sequence length="306" mass="33455">MSQADLNQLLVFAKVVEHGSFIAASRALGLPKTTVSRKVQELEERLGARLLQRTTRRVALTEAGAIYHEYCSRIVQDIADADLAVGRVHSAPRGELRVSASFSFGMGALVPIVPDFMARYPDIRLQLELRNDAVDLVAEGFDLAIRIGPLEDSSCAVRYLAESRLALYASPDYLARAGMPATLDEVARRPTLTLSRLGRHGRFYWPLARQNGEARELAITPQLVANDPGVIKFAALAGLGVALLPVILIRPEVESGQLLPVLSDWEGPPTEIGAVYPSRRGLSPKVRVFIDFLSERLAHLSGSRRG</sequence>
<dbReference type="SUPFAM" id="SSF53850">
    <property type="entry name" value="Periplasmic binding protein-like II"/>
    <property type="match status" value="1"/>
</dbReference>
<evidence type="ECO:0000259" key="5">
    <source>
        <dbReference type="PROSITE" id="PS50931"/>
    </source>
</evidence>
<dbReference type="PROSITE" id="PS50931">
    <property type="entry name" value="HTH_LYSR"/>
    <property type="match status" value="1"/>
</dbReference>
<dbReference type="InterPro" id="IPR058163">
    <property type="entry name" value="LysR-type_TF_proteobact-type"/>
</dbReference>
<organism evidence="6 7">
    <name type="scientific">Rivihabitans pingtungensis</name>
    <dbReference type="NCBI Taxonomy" id="1054498"/>
    <lineage>
        <taxon>Bacteria</taxon>
        <taxon>Pseudomonadati</taxon>
        <taxon>Pseudomonadota</taxon>
        <taxon>Betaproteobacteria</taxon>
        <taxon>Neisseriales</taxon>
        <taxon>Aquaspirillaceae</taxon>
        <taxon>Rivihabitans</taxon>
    </lineage>
</organism>
<evidence type="ECO:0000256" key="3">
    <source>
        <dbReference type="ARBA" id="ARBA00023125"/>
    </source>
</evidence>
<dbReference type="GO" id="GO:0003700">
    <property type="term" value="F:DNA-binding transcription factor activity"/>
    <property type="evidence" value="ECO:0007669"/>
    <property type="project" value="InterPro"/>
</dbReference>
<dbReference type="InterPro" id="IPR036388">
    <property type="entry name" value="WH-like_DNA-bd_sf"/>
</dbReference>
<evidence type="ECO:0000256" key="4">
    <source>
        <dbReference type="ARBA" id="ARBA00023163"/>
    </source>
</evidence>
<protein>
    <submittedName>
        <fullName evidence="6">Transcriptional regulator /LysR family transcriptional regulator</fullName>
    </submittedName>
</protein>
<dbReference type="OrthoDB" id="9178040at2"/>
<dbReference type="Gene3D" id="3.40.190.290">
    <property type="match status" value="1"/>
</dbReference>
<dbReference type="InterPro" id="IPR005119">
    <property type="entry name" value="LysR_subst-bd"/>
</dbReference>
<dbReference type="GO" id="GO:0006351">
    <property type="term" value="P:DNA-templated transcription"/>
    <property type="evidence" value="ECO:0007669"/>
    <property type="project" value="TreeGrafter"/>
</dbReference>
<evidence type="ECO:0000256" key="1">
    <source>
        <dbReference type="ARBA" id="ARBA00009437"/>
    </source>
</evidence>
<feature type="domain" description="HTH lysR-type" evidence="5">
    <location>
        <begin position="1"/>
        <end position="61"/>
    </location>
</feature>
<dbReference type="CDD" id="cd08422">
    <property type="entry name" value="PBP2_CrgA_like"/>
    <property type="match status" value="1"/>
</dbReference>
<keyword evidence="4" id="KW-0804">Transcription</keyword>
<dbReference type="SUPFAM" id="SSF46785">
    <property type="entry name" value="Winged helix' DNA-binding domain"/>
    <property type="match status" value="1"/>
</dbReference>
<dbReference type="PANTHER" id="PTHR30537:SF68">
    <property type="entry name" value="TRANSCRIPTIONAL REGULATOR-RELATED"/>
    <property type="match status" value="1"/>
</dbReference>
<dbReference type="PANTHER" id="PTHR30537">
    <property type="entry name" value="HTH-TYPE TRANSCRIPTIONAL REGULATOR"/>
    <property type="match status" value="1"/>
</dbReference>
<dbReference type="FunFam" id="1.10.10.10:FF:000001">
    <property type="entry name" value="LysR family transcriptional regulator"/>
    <property type="match status" value="1"/>
</dbReference>
<evidence type="ECO:0000313" key="6">
    <source>
        <dbReference type="EMBL" id="PXX74061.1"/>
    </source>
</evidence>
<dbReference type="Pfam" id="PF03466">
    <property type="entry name" value="LysR_substrate"/>
    <property type="match status" value="1"/>
</dbReference>
<dbReference type="EMBL" id="QJKI01000034">
    <property type="protein sequence ID" value="PXX74061.1"/>
    <property type="molecule type" value="Genomic_DNA"/>
</dbReference>
<comment type="similarity">
    <text evidence="1">Belongs to the LysR transcriptional regulatory family.</text>
</comment>
<keyword evidence="2" id="KW-0805">Transcription regulation</keyword>
<dbReference type="AlphaFoldDB" id="A0A318KCI1"/>
<reference evidence="6 7" key="1">
    <citation type="submission" date="2018-05" db="EMBL/GenBank/DDBJ databases">
        <title>Genomic Encyclopedia of Type Strains, Phase IV (KMG-IV): sequencing the most valuable type-strain genomes for metagenomic binning, comparative biology and taxonomic classification.</title>
        <authorList>
            <person name="Goeker M."/>
        </authorList>
    </citation>
    <scope>NUCLEOTIDE SEQUENCE [LARGE SCALE GENOMIC DNA]</scope>
    <source>
        <strain evidence="6 7">DSM 29661</strain>
    </source>
</reference>
<evidence type="ECO:0000256" key="2">
    <source>
        <dbReference type="ARBA" id="ARBA00023015"/>
    </source>
</evidence>
<comment type="caution">
    <text evidence="6">The sequence shown here is derived from an EMBL/GenBank/DDBJ whole genome shotgun (WGS) entry which is preliminary data.</text>
</comment>
<dbReference type="InterPro" id="IPR000847">
    <property type="entry name" value="LysR_HTH_N"/>
</dbReference>
<name>A0A318KCI1_9NEIS</name>
<gene>
    <name evidence="6" type="ORF">DFR34_1349</name>
</gene>
<dbReference type="InterPro" id="IPR036390">
    <property type="entry name" value="WH_DNA-bd_sf"/>
</dbReference>
<evidence type="ECO:0000313" key="7">
    <source>
        <dbReference type="Proteomes" id="UP000247555"/>
    </source>
</evidence>
<dbReference type="Gene3D" id="1.10.10.10">
    <property type="entry name" value="Winged helix-like DNA-binding domain superfamily/Winged helix DNA-binding domain"/>
    <property type="match status" value="1"/>
</dbReference>
<dbReference type="GO" id="GO:0043565">
    <property type="term" value="F:sequence-specific DNA binding"/>
    <property type="evidence" value="ECO:0007669"/>
    <property type="project" value="TreeGrafter"/>
</dbReference>
<keyword evidence="7" id="KW-1185">Reference proteome</keyword>
<dbReference type="Proteomes" id="UP000247555">
    <property type="component" value="Unassembled WGS sequence"/>
</dbReference>
<proteinExistence type="inferred from homology"/>